<dbReference type="PROSITE" id="PS50991">
    <property type="entry name" value="PYR_CT"/>
    <property type="match status" value="1"/>
</dbReference>
<evidence type="ECO:0000313" key="2">
    <source>
        <dbReference type="EMBL" id="SVB64700.1"/>
    </source>
</evidence>
<dbReference type="GO" id="GO:0005737">
    <property type="term" value="C:cytoplasm"/>
    <property type="evidence" value="ECO:0007669"/>
    <property type="project" value="TreeGrafter"/>
</dbReference>
<proteinExistence type="predicted"/>
<gene>
    <name evidence="2" type="ORF">METZ01_LOCUS217554</name>
</gene>
<sequence length="131" mass="14900">MTTKLIKVTDTTLRDAHQSLFATRFNNSTISKLAPLLDKVGYDVLEVWGGATFDSCIRYLNEDPWDRLKMVRRLAPNTNLSMLIRGANLVGYRHYSEEIINEFISLSADFGIDIFRLFDALNDPVNLEIAS</sequence>
<name>A0A382FNT9_9ZZZZ</name>
<dbReference type="GO" id="GO:0006094">
    <property type="term" value="P:gluconeogenesis"/>
    <property type="evidence" value="ECO:0007669"/>
    <property type="project" value="TreeGrafter"/>
</dbReference>
<dbReference type="SUPFAM" id="SSF51569">
    <property type="entry name" value="Aldolase"/>
    <property type="match status" value="1"/>
</dbReference>
<dbReference type="InterPro" id="IPR013785">
    <property type="entry name" value="Aldolase_TIM"/>
</dbReference>
<dbReference type="PANTHER" id="PTHR43778:SF2">
    <property type="entry name" value="PYRUVATE CARBOXYLASE, MITOCHONDRIAL"/>
    <property type="match status" value="1"/>
</dbReference>
<feature type="non-terminal residue" evidence="2">
    <location>
        <position position="131"/>
    </location>
</feature>
<accession>A0A382FNT9</accession>
<dbReference type="Gene3D" id="3.20.20.70">
    <property type="entry name" value="Aldolase class I"/>
    <property type="match status" value="1"/>
</dbReference>
<dbReference type="AlphaFoldDB" id="A0A382FNT9"/>
<dbReference type="PANTHER" id="PTHR43778">
    <property type="entry name" value="PYRUVATE CARBOXYLASE"/>
    <property type="match status" value="1"/>
</dbReference>
<reference evidence="2" key="1">
    <citation type="submission" date="2018-05" db="EMBL/GenBank/DDBJ databases">
        <authorList>
            <person name="Lanie J.A."/>
            <person name="Ng W.-L."/>
            <person name="Kazmierczak K.M."/>
            <person name="Andrzejewski T.M."/>
            <person name="Davidsen T.M."/>
            <person name="Wayne K.J."/>
            <person name="Tettelin H."/>
            <person name="Glass J.I."/>
            <person name="Rusch D."/>
            <person name="Podicherti R."/>
            <person name="Tsui H.-C.T."/>
            <person name="Winkler M.E."/>
        </authorList>
    </citation>
    <scope>NUCLEOTIDE SEQUENCE</scope>
</reference>
<organism evidence="2">
    <name type="scientific">marine metagenome</name>
    <dbReference type="NCBI Taxonomy" id="408172"/>
    <lineage>
        <taxon>unclassified sequences</taxon>
        <taxon>metagenomes</taxon>
        <taxon>ecological metagenomes</taxon>
    </lineage>
</organism>
<dbReference type="InterPro" id="IPR055268">
    <property type="entry name" value="PCB-like"/>
</dbReference>
<evidence type="ECO:0000259" key="1">
    <source>
        <dbReference type="PROSITE" id="PS50991"/>
    </source>
</evidence>
<dbReference type="GO" id="GO:0004736">
    <property type="term" value="F:pyruvate carboxylase activity"/>
    <property type="evidence" value="ECO:0007669"/>
    <property type="project" value="TreeGrafter"/>
</dbReference>
<dbReference type="EMBL" id="UINC01051031">
    <property type="protein sequence ID" value="SVB64700.1"/>
    <property type="molecule type" value="Genomic_DNA"/>
</dbReference>
<feature type="domain" description="Pyruvate carboxyltransferase" evidence="1">
    <location>
        <begin position="6"/>
        <end position="131"/>
    </location>
</feature>
<protein>
    <recommendedName>
        <fullName evidence="1">Pyruvate carboxyltransferase domain-containing protein</fullName>
    </recommendedName>
</protein>
<dbReference type="InterPro" id="IPR000891">
    <property type="entry name" value="PYR_CT"/>
</dbReference>